<evidence type="ECO:0000256" key="1">
    <source>
        <dbReference type="SAM" id="MobiDB-lite"/>
    </source>
</evidence>
<dbReference type="AlphaFoldDB" id="L8WH86"/>
<name>L8WH86_THACA</name>
<dbReference type="HOGENOM" id="CLU_2307961_0_0_1"/>
<sequence>MSRTFGRQKEEQQQQQEEEEGVERSGVADRLVSYMKSVRAKAIPAWEKILGVDDTKGQGGLEWNEFVKAMIELGFEYDESSAGSRVRFDPPDKKDKVSSV</sequence>
<dbReference type="EMBL" id="AFRT01005472">
    <property type="protein sequence ID" value="ELU35739.1"/>
    <property type="molecule type" value="Genomic_DNA"/>
</dbReference>
<evidence type="ECO:0008006" key="4">
    <source>
        <dbReference type="Google" id="ProtNLM"/>
    </source>
</evidence>
<gene>
    <name evidence="2" type="ORF">AG1IA_10231</name>
</gene>
<feature type="region of interest" description="Disordered" evidence="1">
    <location>
        <begin position="79"/>
        <end position="100"/>
    </location>
</feature>
<comment type="caution">
    <text evidence="2">The sequence shown here is derived from an EMBL/GenBank/DDBJ whole genome shotgun (WGS) entry which is preliminary data.</text>
</comment>
<organism evidence="2 3">
    <name type="scientific">Thanatephorus cucumeris (strain AG1-IA)</name>
    <name type="common">Rice sheath blight fungus</name>
    <name type="synonym">Rhizoctonia solani</name>
    <dbReference type="NCBI Taxonomy" id="983506"/>
    <lineage>
        <taxon>Eukaryota</taxon>
        <taxon>Fungi</taxon>
        <taxon>Dikarya</taxon>
        <taxon>Basidiomycota</taxon>
        <taxon>Agaricomycotina</taxon>
        <taxon>Agaricomycetes</taxon>
        <taxon>Cantharellales</taxon>
        <taxon>Ceratobasidiaceae</taxon>
        <taxon>Rhizoctonia</taxon>
        <taxon>Rhizoctonia solani AG-1</taxon>
    </lineage>
</organism>
<protein>
    <recommendedName>
        <fullName evidence="4">EF-hand domain-containing protein</fullName>
    </recommendedName>
</protein>
<keyword evidence="3" id="KW-1185">Reference proteome</keyword>
<dbReference type="OrthoDB" id="2922289at2759"/>
<proteinExistence type="predicted"/>
<dbReference type="STRING" id="983506.L8WH86"/>
<dbReference type="Proteomes" id="UP000011668">
    <property type="component" value="Unassembled WGS sequence"/>
</dbReference>
<evidence type="ECO:0000313" key="2">
    <source>
        <dbReference type="EMBL" id="ELU35739.1"/>
    </source>
</evidence>
<evidence type="ECO:0000313" key="3">
    <source>
        <dbReference type="Proteomes" id="UP000011668"/>
    </source>
</evidence>
<feature type="region of interest" description="Disordered" evidence="1">
    <location>
        <begin position="1"/>
        <end position="26"/>
    </location>
</feature>
<reference evidence="2 3" key="1">
    <citation type="journal article" date="2013" name="Nat. Commun.">
        <title>The evolution and pathogenic mechanisms of the rice sheath blight pathogen.</title>
        <authorList>
            <person name="Zheng A."/>
            <person name="Lin R."/>
            <person name="Xu L."/>
            <person name="Qin P."/>
            <person name="Tang C."/>
            <person name="Ai P."/>
            <person name="Zhang D."/>
            <person name="Liu Y."/>
            <person name="Sun Z."/>
            <person name="Feng H."/>
            <person name="Wang Y."/>
            <person name="Chen Y."/>
            <person name="Liang X."/>
            <person name="Fu R."/>
            <person name="Li Q."/>
            <person name="Zhang J."/>
            <person name="Yu X."/>
            <person name="Xie Z."/>
            <person name="Ding L."/>
            <person name="Guan P."/>
            <person name="Tang J."/>
            <person name="Liang Y."/>
            <person name="Wang S."/>
            <person name="Deng Q."/>
            <person name="Li S."/>
            <person name="Zhu J."/>
            <person name="Wang L."/>
            <person name="Liu H."/>
            <person name="Li P."/>
        </authorList>
    </citation>
    <scope>NUCLEOTIDE SEQUENCE [LARGE SCALE GENOMIC DNA]</scope>
    <source>
        <strain evidence="3">AG-1 IA</strain>
    </source>
</reference>
<feature type="compositionally biased region" description="Basic and acidic residues" evidence="1">
    <location>
        <begin position="86"/>
        <end position="100"/>
    </location>
</feature>
<accession>L8WH86</accession>